<dbReference type="InterPro" id="IPR000700">
    <property type="entry name" value="PAS-assoc_C"/>
</dbReference>
<dbReference type="SUPFAM" id="SSF55874">
    <property type="entry name" value="ATPase domain of HSP90 chaperone/DNA topoisomerase II/histidine kinase"/>
    <property type="match status" value="1"/>
</dbReference>
<name>A0A1N7NEQ2_9PROT</name>
<dbReference type="EMBL" id="FTOA01000005">
    <property type="protein sequence ID" value="SIS96782.1"/>
    <property type="molecule type" value="Genomic_DNA"/>
</dbReference>
<feature type="domain" description="PAC" evidence="9">
    <location>
        <begin position="366"/>
        <end position="418"/>
    </location>
</feature>
<dbReference type="PANTHER" id="PTHR43304:SF1">
    <property type="entry name" value="PAC DOMAIN-CONTAINING PROTEIN"/>
    <property type="match status" value="1"/>
</dbReference>
<proteinExistence type="predicted"/>
<keyword evidence="3" id="KW-0597">Phosphoprotein</keyword>
<dbReference type="AlphaFoldDB" id="A0A1N7NEQ2"/>
<dbReference type="InterPro" id="IPR003594">
    <property type="entry name" value="HATPase_dom"/>
</dbReference>
<dbReference type="InterPro" id="IPR035965">
    <property type="entry name" value="PAS-like_dom_sf"/>
</dbReference>
<keyword evidence="4" id="KW-0808">Transferase</keyword>
<dbReference type="Pfam" id="PF08447">
    <property type="entry name" value="PAS_3"/>
    <property type="match status" value="2"/>
</dbReference>
<evidence type="ECO:0000259" key="7">
    <source>
        <dbReference type="PROSITE" id="PS50109"/>
    </source>
</evidence>
<dbReference type="SMART" id="SM00387">
    <property type="entry name" value="HATPase_c"/>
    <property type="match status" value="1"/>
</dbReference>
<dbReference type="PRINTS" id="PR00344">
    <property type="entry name" value="BCTRLSENSOR"/>
</dbReference>
<evidence type="ECO:0000313" key="11">
    <source>
        <dbReference type="Proteomes" id="UP000185678"/>
    </source>
</evidence>
<dbReference type="InterPro" id="IPR001610">
    <property type="entry name" value="PAC"/>
</dbReference>
<dbReference type="Proteomes" id="UP000185678">
    <property type="component" value="Unassembled WGS sequence"/>
</dbReference>
<protein>
    <recommendedName>
        <fullName evidence="2">histidine kinase</fullName>
        <ecNumber evidence="2">2.7.13.3</ecNumber>
    </recommendedName>
</protein>
<feature type="coiled-coil region" evidence="6">
    <location>
        <begin position="409"/>
        <end position="436"/>
    </location>
</feature>
<dbReference type="PROSITE" id="PS50112">
    <property type="entry name" value="PAS"/>
    <property type="match status" value="3"/>
</dbReference>
<dbReference type="RefSeq" id="WP_139332922.1">
    <property type="nucleotide sequence ID" value="NZ_FTOA01000005.1"/>
</dbReference>
<dbReference type="InterPro" id="IPR013655">
    <property type="entry name" value="PAS_fold_3"/>
</dbReference>
<evidence type="ECO:0000256" key="1">
    <source>
        <dbReference type="ARBA" id="ARBA00000085"/>
    </source>
</evidence>
<gene>
    <name evidence="10" type="ORF">SAMN05421779_10567</name>
</gene>
<keyword evidence="6" id="KW-0175">Coiled coil</keyword>
<feature type="coiled-coil region" evidence="6">
    <location>
        <begin position="655"/>
        <end position="689"/>
    </location>
</feature>
<keyword evidence="11" id="KW-1185">Reference proteome</keyword>
<keyword evidence="5" id="KW-0418">Kinase</keyword>
<organism evidence="10 11">
    <name type="scientific">Insolitispirillum peregrinum</name>
    <dbReference type="NCBI Taxonomy" id="80876"/>
    <lineage>
        <taxon>Bacteria</taxon>
        <taxon>Pseudomonadati</taxon>
        <taxon>Pseudomonadota</taxon>
        <taxon>Alphaproteobacteria</taxon>
        <taxon>Rhodospirillales</taxon>
        <taxon>Novispirillaceae</taxon>
        <taxon>Insolitispirillum</taxon>
    </lineage>
</organism>
<dbReference type="Pfam" id="PF13426">
    <property type="entry name" value="PAS_9"/>
    <property type="match status" value="1"/>
</dbReference>
<dbReference type="PANTHER" id="PTHR43304">
    <property type="entry name" value="PHYTOCHROME-LIKE PROTEIN CPH1"/>
    <property type="match status" value="1"/>
</dbReference>
<dbReference type="SMART" id="SM00086">
    <property type="entry name" value="PAC"/>
    <property type="match status" value="4"/>
</dbReference>
<dbReference type="EC" id="2.7.13.3" evidence="2"/>
<evidence type="ECO:0000256" key="3">
    <source>
        <dbReference type="ARBA" id="ARBA00022553"/>
    </source>
</evidence>
<dbReference type="InterPro" id="IPR036890">
    <property type="entry name" value="HATPase_C_sf"/>
</dbReference>
<evidence type="ECO:0000313" key="10">
    <source>
        <dbReference type="EMBL" id="SIS96782.1"/>
    </source>
</evidence>
<dbReference type="Pfam" id="PF02518">
    <property type="entry name" value="HATPase_c"/>
    <property type="match status" value="1"/>
</dbReference>
<evidence type="ECO:0000256" key="5">
    <source>
        <dbReference type="ARBA" id="ARBA00022777"/>
    </source>
</evidence>
<dbReference type="CDD" id="cd00130">
    <property type="entry name" value="PAS"/>
    <property type="match status" value="3"/>
</dbReference>
<accession>A0A1N7NEQ2</accession>
<dbReference type="SMART" id="SM00091">
    <property type="entry name" value="PAS"/>
    <property type="match status" value="5"/>
</dbReference>
<evidence type="ECO:0000256" key="4">
    <source>
        <dbReference type="ARBA" id="ARBA00022679"/>
    </source>
</evidence>
<dbReference type="OrthoDB" id="7325042at2"/>
<dbReference type="Gene3D" id="3.30.450.20">
    <property type="entry name" value="PAS domain"/>
    <property type="match status" value="5"/>
</dbReference>
<dbReference type="NCBIfam" id="TIGR00229">
    <property type="entry name" value="sensory_box"/>
    <property type="match status" value="2"/>
</dbReference>
<feature type="domain" description="Histidine kinase" evidence="7">
    <location>
        <begin position="698"/>
        <end position="935"/>
    </location>
</feature>
<dbReference type="PROSITE" id="PS50109">
    <property type="entry name" value="HIS_KIN"/>
    <property type="match status" value="1"/>
</dbReference>
<dbReference type="PROSITE" id="PS50113">
    <property type="entry name" value="PAC"/>
    <property type="match status" value="2"/>
</dbReference>
<dbReference type="InterPro" id="IPR052162">
    <property type="entry name" value="Sensor_kinase/Photoreceptor"/>
</dbReference>
<dbReference type="Gene3D" id="1.10.287.130">
    <property type="match status" value="1"/>
</dbReference>
<dbReference type="Pfam" id="PF12860">
    <property type="entry name" value="PAS_7"/>
    <property type="match status" value="2"/>
</dbReference>
<reference evidence="10 11" key="1">
    <citation type="submission" date="2017-01" db="EMBL/GenBank/DDBJ databases">
        <authorList>
            <person name="Mah S.A."/>
            <person name="Swanson W.J."/>
            <person name="Moy G.W."/>
            <person name="Vacquier V.D."/>
        </authorList>
    </citation>
    <scope>NUCLEOTIDE SEQUENCE [LARGE SCALE GENOMIC DNA]</scope>
    <source>
        <strain evidence="10 11">DSM 11589</strain>
    </source>
</reference>
<dbReference type="STRING" id="80876.SAMN05421779_10567"/>
<evidence type="ECO:0000256" key="2">
    <source>
        <dbReference type="ARBA" id="ARBA00012438"/>
    </source>
</evidence>
<dbReference type="Gene3D" id="3.30.565.10">
    <property type="entry name" value="Histidine kinase-like ATPase, C-terminal domain"/>
    <property type="match status" value="1"/>
</dbReference>
<dbReference type="InterPro" id="IPR005467">
    <property type="entry name" value="His_kinase_dom"/>
</dbReference>
<dbReference type="InterPro" id="IPR004358">
    <property type="entry name" value="Sig_transdc_His_kin-like_C"/>
</dbReference>
<evidence type="ECO:0000256" key="6">
    <source>
        <dbReference type="SAM" id="Coils"/>
    </source>
</evidence>
<dbReference type="InterPro" id="IPR000014">
    <property type="entry name" value="PAS"/>
</dbReference>
<comment type="catalytic activity">
    <reaction evidence="1">
        <text>ATP + protein L-histidine = ADP + protein N-phospho-L-histidine.</text>
        <dbReference type="EC" id="2.7.13.3"/>
    </reaction>
</comment>
<dbReference type="GO" id="GO:0004673">
    <property type="term" value="F:protein histidine kinase activity"/>
    <property type="evidence" value="ECO:0007669"/>
    <property type="project" value="UniProtKB-EC"/>
</dbReference>
<evidence type="ECO:0000259" key="9">
    <source>
        <dbReference type="PROSITE" id="PS50113"/>
    </source>
</evidence>
<feature type="domain" description="PAS" evidence="8">
    <location>
        <begin position="426"/>
        <end position="478"/>
    </location>
</feature>
<dbReference type="SUPFAM" id="SSF55785">
    <property type="entry name" value="PYP-like sensor domain (PAS domain)"/>
    <property type="match status" value="5"/>
</dbReference>
<feature type="domain" description="PAC" evidence="9">
    <location>
        <begin position="228"/>
        <end position="280"/>
    </location>
</feature>
<feature type="domain" description="PAS" evidence="8">
    <location>
        <begin position="281"/>
        <end position="351"/>
    </location>
</feature>
<evidence type="ECO:0000259" key="8">
    <source>
        <dbReference type="PROSITE" id="PS50112"/>
    </source>
</evidence>
<feature type="domain" description="PAS" evidence="8">
    <location>
        <begin position="154"/>
        <end position="224"/>
    </location>
</feature>
<sequence>MGGVVECLSTSAVDSVLSSVLTGLPDGVAVFDGNARLVVANPACGILLRLPDGLMRAGTPLRDMAACRLHAAIIAGAEPGGLAHRLDEVEERARRSLTDSFEFRLHQPEGVVLEVSSRPVVIPAGGAWRSGPGFVWTIRDITRQCQAAEAMARRQERYDLALQSANEGLYDWDIGHNTIFFSERLRELFGLNDQQHSPEDWSSRIYPDDRPLYKAAHRAHLKGQTARFACEYRMQTGDGRLLWVRQHGIAVRDAEGRAVRLTGSVADVSEYREATRALRASEERHMMAMQALNEGVYEWSLADGVVHVSERLQMLFGMARSSFPSDGWVDRVHPDDRTRFLLAQRALLKGDVPRLEMDYRLRWGDQSADERGGEDAPEWRWVRHRGVAMRDARGRVVRVIGSSGDITDQRRAEDALQESQRALNAEREILQATLENMDQGIFMADSAQRLVAHNSRFGQMFGFDPGEIVNGMALDDILRRLWLRDAIPQPYERLHETFLGEECCQTVNTHEIHRMEGQVIEARNVPLGDGRFVRTFTDVTARKQAEAAVRELIEAMPLPLVVTALDSHHVLYANQCAQQAYRIQLGMGAVHSAYVNPAERDLLVAALEQDGEVNDFETRLRTPDGADVWVLMSARRMVYRGQRAILVASLVINERKALERDLTDAKLKAEQALAELQATQQSLIEAEKMASLGGLVAGVAHEINTPVGITLTTASHLQEKVTQLGRLFESGSIRKQDFAAFLSVANSACALLMSNSTRAANLIQSFKQVAVDQASEERRRFDLRSYIDEILLSLGPRLRRSPHRVEVACPEEIEVDSYPGPLSQVLTNFVMNSLLHGLQDDQPGVISIVVERVDVGMPSGAVIEVCYQDSGRGIPAENLKKVFDPFFTTRRGEGGSGLGLNIVYNIVTQTLKGSIRVESPPGSGARFILRFPQRVPQ</sequence>